<dbReference type="Proteomes" id="UP001519345">
    <property type="component" value="Unassembled WGS sequence"/>
</dbReference>
<feature type="region of interest" description="Disordered" evidence="3">
    <location>
        <begin position="54"/>
        <end position="77"/>
    </location>
</feature>
<evidence type="ECO:0000256" key="2">
    <source>
        <dbReference type="HAMAP-Rule" id="MF_01103"/>
    </source>
</evidence>
<dbReference type="Pfam" id="PF05979">
    <property type="entry name" value="DUF896"/>
    <property type="match status" value="1"/>
</dbReference>
<comment type="subcellular location">
    <subcellularLocation>
        <location evidence="2">Cytoplasm</location>
    </subcellularLocation>
</comment>
<comment type="caution">
    <text evidence="4">The sequence shown here is derived from an EMBL/GenBank/DDBJ whole genome shotgun (WGS) entry which is preliminary data.</text>
</comment>
<name>A0ABS4IAQ0_9BACI</name>
<proteinExistence type="inferred from homology"/>
<organism evidence="4 5">
    <name type="scientific">Virgibacillus natechei</name>
    <dbReference type="NCBI Taxonomy" id="1216297"/>
    <lineage>
        <taxon>Bacteria</taxon>
        <taxon>Bacillati</taxon>
        <taxon>Bacillota</taxon>
        <taxon>Bacilli</taxon>
        <taxon>Bacillales</taxon>
        <taxon>Bacillaceae</taxon>
        <taxon>Virgibacillus</taxon>
    </lineage>
</organism>
<reference evidence="4 5" key="1">
    <citation type="submission" date="2021-03" db="EMBL/GenBank/DDBJ databases">
        <title>Genomic Encyclopedia of Type Strains, Phase IV (KMG-IV): sequencing the most valuable type-strain genomes for metagenomic binning, comparative biology and taxonomic classification.</title>
        <authorList>
            <person name="Goeker M."/>
        </authorList>
    </citation>
    <scope>NUCLEOTIDE SEQUENCE [LARGE SCALE GENOMIC DNA]</scope>
    <source>
        <strain evidence="4 5">DSM 25609</strain>
    </source>
</reference>
<evidence type="ECO:0000256" key="1">
    <source>
        <dbReference type="ARBA" id="ARBA00022490"/>
    </source>
</evidence>
<dbReference type="PANTHER" id="PTHR37300:SF1">
    <property type="entry name" value="UPF0291 PROTEIN YNZC"/>
    <property type="match status" value="1"/>
</dbReference>
<accession>A0ABS4IAQ0</accession>
<dbReference type="Gene3D" id="1.10.287.540">
    <property type="entry name" value="Helix hairpin bin"/>
    <property type="match status" value="1"/>
</dbReference>
<evidence type="ECO:0000313" key="4">
    <source>
        <dbReference type="EMBL" id="MBP1968013.1"/>
    </source>
</evidence>
<comment type="similarity">
    <text evidence="2">Belongs to the UPF0291 family.</text>
</comment>
<evidence type="ECO:0000313" key="5">
    <source>
        <dbReference type="Proteomes" id="UP001519345"/>
    </source>
</evidence>
<dbReference type="RefSeq" id="WP_209461256.1">
    <property type="nucleotide sequence ID" value="NZ_CP110224.1"/>
</dbReference>
<keyword evidence="5" id="KW-1185">Reference proteome</keyword>
<dbReference type="PANTHER" id="PTHR37300">
    <property type="entry name" value="UPF0291 PROTEIN CBO2609/CLC_2481"/>
    <property type="match status" value="1"/>
</dbReference>
<dbReference type="EMBL" id="JAGGKX010000001">
    <property type="protein sequence ID" value="MBP1968013.1"/>
    <property type="molecule type" value="Genomic_DNA"/>
</dbReference>
<dbReference type="SUPFAM" id="SSF158221">
    <property type="entry name" value="YnzC-like"/>
    <property type="match status" value="1"/>
</dbReference>
<evidence type="ECO:0000256" key="3">
    <source>
        <dbReference type="SAM" id="MobiDB-lite"/>
    </source>
</evidence>
<keyword evidence="1 2" id="KW-0963">Cytoplasm</keyword>
<protein>
    <recommendedName>
        <fullName evidence="2">UPF0291 protein J2Z83_000105</fullName>
    </recommendedName>
</protein>
<dbReference type="InterPro" id="IPR009242">
    <property type="entry name" value="DUF896"/>
</dbReference>
<dbReference type="HAMAP" id="MF_01103">
    <property type="entry name" value="UPF0291"/>
    <property type="match status" value="1"/>
</dbReference>
<gene>
    <name evidence="4" type="ORF">J2Z83_000105</name>
</gene>
<sequence length="77" mass="9102">MLSKEKIERINKLSKKSKENGLTNEEKEEQKELREAYLKNVRSSFKNQLKSVKVMDPEGKDVTPEKVKNMQDRNNKH</sequence>
<feature type="region of interest" description="Disordered" evidence="3">
    <location>
        <begin position="1"/>
        <end position="30"/>
    </location>
</feature>